<dbReference type="EnsemblMetazoa" id="CJA41239.1">
    <property type="protein sequence ID" value="CJA41239.1"/>
    <property type="gene ID" value="WBGene00217087"/>
</dbReference>
<sequence length="78" mass="8789">MGADGKLVTNGYDDSRDFKRPSSPIDRIKSLFRKNDSPATGHSDYYNSSRAFTSSNPTSTTREPYVAQYRKYPGILFS</sequence>
<evidence type="ECO:0000256" key="1">
    <source>
        <dbReference type="SAM" id="MobiDB-lite"/>
    </source>
</evidence>
<feature type="compositionally biased region" description="Basic and acidic residues" evidence="1">
    <location>
        <begin position="13"/>
        <end position="36"/>
    </location>
</feature>
<name>A0A8R1ERS1_CAEJA</name>
<evidence type="ECO:0000313" key="3">
    <source>
        <dbReference type="Proteomes" id="UP000005237"/>
    </source>
</evidence>
<protein>
    <submittedName>
        <fullName evidence="2">Uncharacterized protein</fullName>
    </submittedName>
</protein>
<dbReference type="Proteomes" id="UP000005237">
    <property type="component" value="Unassembled WGS sequence"/>
</dbReference>
<organism evidence="2 3">
    <name type="scientific">Caenorhabditis japonica</name>
    <dbReference type="NCBI Taxonomy" id="281687"/>
    <lineage>
        <taxon>Eukaryota</taxon>
        <taxon>Metazoa</taxon>
        <taxon>Ecdysozoa</taxon>
        <taxon>Nematoda</taxon>
        <taxon>Chromadorea</taxon>
        <taxon>Rhabditida</taxon>
        <taxon>Rhabditina</taxon>
        <taxon>Rhabditomorpha</taxon>
        <taxon>Rhabditoidea</taxon>
        <taxon>Rhabditidae</taxon>
        <taxon>Peloderinae</taxon>
        <taxon>Caenorhabditis</taxon>
    </lineage>
</organism>
<evidence type="ECO:0000313" key="2">
    <source>
        <dbReference type="EnsemblMetazoa" id="CJA41239.1"/>
    </source>
</evidence>
<feature type="compositionally biased region" description="Polar residues" evidence="1">
    <location>
        <begin position="37"/>
        <end position="62"/>
    </location>
</feature>
<reference evidence="2" key="2">
    <citation type="submission" date="2022-06" db="UniProtKB">
        <authorList>
            <consortium name="EnsemblMetazoa"/>
        </authorList>
    </citation>
    <scope>IDENTIFICATION</scope>
    <source>
        <strain evidence="2">DF5081</strain>
    </source>
</reference>
<reference evidence="3" key="1">
    <citation type="submission" date="2010-08" db="EMBL/GenBank/DDBJ databases">
        <authorList>
            <consortium name="Caenorhabditis japonica Sequencing Consortium"/>
            <person name="Wilson R.K."/>
        </authorList>
    </citation>
    <scope>NUCLEOTIDE SEQUENCE [LARGE SCALE GENOMIC DNA]</scope>
    <source>
        <strain evidence="3">DF5081</strain>
    </source>
</reference>
<proteinExistence type="predicted"/>
<feature type="region of interest" description="Disordered" evidence="1">
    <location>
        <begin position="1"/>
        <end position="65"/>
    </location>
</feature>
<dbReference type="AlphaFoldDB" id="A0A8R1ERS1"/>
<keyword evidence="3" id="KW-1185">Reference proteome</keyword>
<accession>A0A8R1ERS1</accession>